<dbReference type="GO" id="GO:0005739">
    <property type="term" value="C:mitochondrion"/>
    <property type="evidence" value="ECO:0007669"/>
    <property type="project" value="TreeGrafter"/>
</dbReference>
<dbReference type="SUPFAM" id="SSF143975">
    <property type="entry name" value="IlvD/EDD N-terminal domain-like"/>
    <property type="match status" value="1"/>
</dbReference>
<dbReference type="InterPro" id="IPR037237">
    <property type="entry name" value="IlvD/EDD_N"/>
</dbReference>
<dbReference type="GO" id="GO:0009082">
    <property type="term" value="P:branched-chain amino acid biosynthetic process"/>
    <property type="evidence" value="ECO:0007669"/>
    <property type="project" value="TreeGrafter"/>
</dbReference>
<evidence type="ECO:0000259" key="3">
    <source>
        <dbReference type="Pfam" id="PF00920"/>
    </source>
</evidence>
<comment type="caution">
    <text evidence="5">The sequence shown here is derived from an EMBL/GenBank/DDBJ whole genome shotgun (WGS) entry which is preliminary data.</text>
</comment>
<dbReference type="EMBL" id="SPNV01000053">
    <property type="protein sequence ID" value="KAF5863381.1"/>
    <property type="molecule type" value="Genomic_DNA"/>
</dbReference>
<dbReference type="PANTHER" id="PTHR21000:SF5">
    <property type="entry name" value="DIHYDROXY-ACID DEHYDRATASE, MITOCHONDRIAL"/>
    <property type="match status" value="1"/>
</dbReference>
<reference evidence="5 6" key="1">
    <citation type="submission" date="2019-04" db="EMBL/GenBank/DDBJ databases">
        <title>Aspergillus burnettii sp. nov., novel species from soil in southeast Queensland.</title>
        <authorList>
            <person name="Gilchrist C.L.M."/>
            <person name="Pitt J.I."/>
            <person name="Lange L."/>
            <person name="Lacey H.J."/>
            <person name="Vuong D."/>
            <person name="Midgley D.J."/>
            <person name="Greenfield P."/>
            <person name="Bradbury M."/>
            <person name="Lacey E."/>
            <person name="Busk P.K."/>
            <person name="Pilgaard B."/>
            <person name="Chooi Y.H."/>
            <person name="Piggott A.M."/>
        </authorList>
    </citation>
    <scope>NUCLEOTIDE SEQUENCE [LARGE SCALE GENOMIC DNA]</scope>
    <source>
        <strain evidence="5 6">FRR 5400</strain>
    </source>
</reference>
<dbReference type="InterPro" id="IPR056740">
    <property type="entry name" value="ILV_EDD_C"/>
</dbReference>
<sequence length="184" mass="19699">MTGSSRTPAEDPAKRVECEQIGKTVFENAMIVVNIMGGSTNAVLHLIAVAGSTPFLADLKPSGKYVMHDLYKVGGTPALLKFLLKERLINGSGITITGKTMKENVALWPDFSVAQPIIHPPSSPIKPSGHLQILCGSLTPGGPVGKITGQEGLRFEGTAKCYDYKYAFIEALEKDGIKKGERQS</sequence>
<evidence type="ECO:0008006" key="7">
    <source>
        <dbReference type="Google" id="ProtNLM"/>
    </source>
</evidence>
<evidence type="ECO:0000313" key="5">
    <source>
        <dbReference type="EMBL" id="KAF5863381.1"/>
    </source>
</evidence>
<feature type="domain" description="Dihydroxy-acid/6-phosphogluconate dehydratase C-terminal" evidence="4">
    <location>
        <begin position="117"/>
        <end position="181"/>
    </location>
</feature>
<protein>
    <recommendedName>
        <fullName evidence="7">Dihydroxy-acid dehydratase</fullName>
    </recommendedName>
</protein>
<comment type="similarity">
    <text evidence="1">Belongs to the IlvD/Edd family.</text>
</comment>
<name>A0A8H6A7S3_PETAA</name>
<dbReference type="Pfam" id="PF00920">
    <property type="entry name" value="ILVD_EDD_N"/>
    <property type="match status" value="1"/>
</dbReference>
<dbReference type="Proteomes" id="UP000541154">
    <property type="component" value="Unassembled WGS sequence"/>
</dbReference>
<accession>A0A8H6A7S3</accession>
<proteinExistence type="inferred from homology"/>
<keyword evidence="2" id="KW-0456">Lyase</keyword>
<evidence type="ECO:0000256" key="1">
    <source>
        <dbReference type="ARBA" id="ARBA00006486"/>
    </source>
</evidence>
<dbReference type="AlphaFoldDB" id="A0A8H6A7S3"/>
<dbReference type="GO" id="GO:0004160">
    <property type="term" value="F:dihydroxy-acid dehydratase activity"/>
    <property type="evidence" value="ECO:0007669"/>
    <property type="project" value="TreeGrafter"/>
</dbReference>
<feature type="domain" description="Dihydroxy-acid/6-phosphogluconate dehydratase N-terminal" evidence="3">
    <location>
        <begin position="22"/>
        <end position="104"/>
    </location>
</feature>
<evidence type="ECO:0000313" key="6">
    <source>
        <dbReference type="Proteomes" id="UP000541154"/>
    </source>
</evidence>
<dbReference type="InterPro" id="IPR000581">
    <property type="entry name" value="ILV_EDD_N"/>
</dbReference>
<dbReference type="Pfam" id="PF24877">
    <property type="entry name" value="ILV_EDD_C"/>
    <property type="match status" value="1"/>
</dbReference>
<dbReference type="PANTHER" id="PTHR21000">
    <property type="entry name" value="DIHYDROXY-ACID DEHYDRATASE DAD"/>
    <property type="match status" value="1"/>
</dbReference>
<gene>
    <name evidence="5" type="ORF">ETB97_010262</name>
</gene>
<evidence type="ECO:0000256" key="2">
    <source>
        <dbReference type="ARBA" id="ARBA00023239"/>
    </source>
</evidence>
<keyword evidence="6" id="KW-1185">Reference proteome</keyword>
<organism evidence="5 6">
    <name type="scientific">Petromyces alliaceus</name>
    <name type="common">Aspergillus alliaceus</name>
    <dbReference type="NCBI Taxonomy" id="209559"/>
    <lineage>
        <taxon>Eukaryota</taxon>
        <taxon>Fungi</taxon>
        <taxon>Dikarya</taxon>
        <taxon>Ascomycota</taxon>
        <taxon>Pezizomycotina</taxon>
        <taxon>Eurotiomycetes</taxon>
        <taxon>Eurotiomycetidae</taxon>
        <taxon>Eurotiales</taxon>
        <taxon>Aspergillaceae</taxon>
        <taxon>Aspergillus</taxon>
        <taxon>Aspergillus subgen. Circumdati</taxon>
    </lineage>
</organism>
<dbReference type="InterPro" id="IPR050165">
    <property type="entry name" value="DHAD_IlvD/Edd"/>
</dbReference>
<evidence type="ECO:0000259" key="4">
    <source>
        <dbReference type="Pfam" id="PF24877"/>
    </source>
</evidence>